<gene>
    <name evidence="2" type="ORF">GCM10009096_23360</name>
</gene>
<accession>A0ABN1ANH2</accession>
<feature type="region of interest" description="Disordered" evidence="1">
    <location>
        <begin position="28"/>
        <end position="59"/>
    </location>
</feature>
<evidence type="ECO:0000313" key="2">
    <source>
        <dbReference type="EMBL" id="GAA0480620.1"/>
    </source>
</evidence>
<evidence type="ECO:0000256" key="1">
    <source>
        <dbReference type="SAM" id="MobiDB-lite"/>
    </source>
</evidence>
<reference evidence="2 3" key="1">
    <citation type="journal article" date="2019" name="Int. J. Syst. Evol. Microbiol.">
        <title>The Global Catalogue of Microorganisms (GCM) 10K type strain sequencing project: providing services to taxonomists for standard genome sequencing and annotation.</title>
        <authorList>
            <consortium name="The Broad Institute Genomics Platform"/>
            <consortium name="The Broad Institute Genome Sequencing Center for Infectious Disease"/>
            <person name="Wu L."/>
            <person name="Ma J."/>
        </authorList>
    </citation>
    <scope>NUCLEOTIDE SEQUENCE [LARGE SCALE GENOMIC DNA]</scope>
    <source>
        <strain evidence="2 3">JCM 14162</strain>
    </source>
</reference>
<comment type="caution">
    <text evidence="2">The sequence shown here is derived from an EMBL/GenBank/DDBJ whole genome shotgun (WGS) entry which is preliminary data.</text>
</comment>
<dbReference type="EMBL" id="BAAAEM010000003">
    <property type="protein sequence ID" value="GAA0480620.1"/>
    <property type="molecule type" value="Genomic_DNA"/>
</dbReference>
<organism evidence="2 3">
    <name type="scientific">Parasphingorhabdus litoris</name>
    <dbReference type="NCBI Taxonomy" id="394733"/>
    <lineage>
        <taxon>Bacteria</taxon>
        <taxon>Pseudomonadati</taxon>
        <taxon>Pseudomonadota</taxon>
        <taxon>Alphaproteobacteria</taxon>
        <taxon>Sphingomonadales</taxon>
        <taxon>Sphingomonadaceae</taxon>
        <taxon>Parasphingorhabdus</taxon>
    </lineage>
</organism>
<feature type="compositionally biased region" description="Low complexity" evidence="1">
    <location>
        <begin position="28"/>
        <end position="38"/>
    </location>
</feature>
<dbReference type="Proteomes" id="UP001500713">
    <property type="component" value="Unassembled WGS sequence"/>
</dbReference>
<feature type="region of interest" description="Disordered" evidence="1">
    <location>
        <begin position="124"/>
        <end position="151"/>
    </location>
</feature>
<name>A0ABN1ANH2_9SPHN</name>
<feature type="compositionally biased region" description="Basic and acidic residues" evidence="1">
    <location>
        <begin position="125"/>
        <end position="145"/>
    </location>
</feature>
<proteinExistence type="predicted"/>
<keyword evidence="3" id="KW-1185">Reference proteome</keyword>
<protein>
    <recommendedName>
        <fullName evidence="4">Flagellar FliJ protein</fullName>
    </recommendedName>
</protein>
<evidence type="ECO:0008006" key="4">
    <source>
        <dbReference type="Google" id="ProtNLM"/>
    </source>
</evidence>
<evidence type="ECO:0000313" key="3">
    <source>
        <dbReference type="Proteomes" id="UP001500713"/>
    </source>
</evidence>
<sequence>MPDRNLTQLQKIGGLRLRRSERELKAARSALSEAEAARTQAEESLQDQTAQMHKAKQESYANPALEQAWIWQNVSERKRQNAAVHHDNMCSVEQKCEEGLKQAGQALLKSQVKQDGFATVIRQHNKAEERKTEDALAEERQDSLHHRPRMI</sequence>
<feature type="compositionally biased region" description="Polar residues" evidence="1">
    <location>
        <begin position="42"/>
        <end position="51"/>
    </location>
</feature>
<dbReference type="RefSeq" id="WP_229953606.1">
    <property type="nucleotide sequence ID" value="NZ_BAAAEM010000003.1"/>
</dbReference>